<evidence type="ECO:0000256" key="3">
    <source>
        <dbReference type="ARBA" id="ARBA00022801"/>
    </source>
</evidence>
<organism evidence="6 7">
    <name type="scientific">Culter alburnus</name>
    <name type="common">Topmouth culter</name>
    <dbReference type="NCBI Taxonomy" id="194366"/>
    <lineage>
        <taxon>Eukaryota</taxon>
        <taxon>Metazoa</taxon>
        <taxon>Chordata</taxon>
        <taxon>Craniata</taxon>
        <taxon>Vertebrata</taxon>
        <taxon>Euteleostomi</taxon>
        <taxon>Actinopterygii</taxon>
        <taxon>Neopterygii</taxon>
        <taxon>Teleostei</taxon>
        <taxon>Ostariophysi</taxon>
        <taxon>Cypriniformes</taxon>
        <taxon>Xenocyprididae</taxon>
        <taxon>Xenocypridinae</taxon>
        <taxon>Culter</taxon>
    </lineage>
</organism>
<accession>A0AAW2A978</accession>
<evidence type="ECO:0000256" key="2">
    <source>
        <dbReference type="ARBA" id="ARBA00022741"/>
    </source>
</evidence>
<dbReference type="AlphaFoldDB" id="A0AAW2A978"/>
<dbReference type="Proteomes" id="UP001479290">
    <property type="component" value="Unassembled WGS sequence"/>
</dbReference>
<gene>
    <name evidence="6" type="ORF">ABG768_028103</name>
</gene>
<name>A0AAW2A978_CULAL</name>
<evidence type="ECO:0000256" key="4">
    <source>
        <dbReference type="ARBA" id="ARBA00023134"/>
    </source>
</evidence>
<evidence type="ECO:0000256" key="1">
    <source>
        <dbReference type="ARBA" id="ARBA00005429"/>
    </source>
</evidence>
<reference evidence="6 7" key="1">
    <citation type="submission" date="2024-05" db="EMBL/GenBank/DDBJ databases">
        <title>A high-quality chromosomal-level genome assembly of Topmouth culter (Culter alburnus).</title>
        <authorList>
            <person name="Zhao H."/>
        </authorList>
    </citation>
    <scope>NUCLEOTIDE SEQUENCE [LARGE SCALE GENOMIC DNA]</scope>
    <source>
        <strain evidence="6">CATC2023</strain>
        <tissue evidence="6">Muscle</tissue>
    </source>
</reference>
<dbReference type="InterPro" id="IPR027417">
    <property type="entry name" value="P-loop_NTPase"/>
</dbReference>
<evidence type="ECO:0000313" key="7">
    <source>
        <dbReference type="Proteomes" id="UP001479290"/>
    </source>
</evidence>
<feature type="domain" description="IRG-type G" evidence="5">
    <location>
        <begin position="37"/>
        <end position="215"/>
    </location>
</feature>
<dbReference type="EMBL" id="JAWDJR010000009">
    <property type="protein sequence ID" value="KAK9969962.1"/>
    <property type="molecule type" value="Genomic_DNA"/>
</dbReference>
<keyword evidence="4" id="KW-0342">GTP-binding</keyword>
<keyword evidence="3" id="KW-0378">Hydrolase</keyword>
<evidence type="ECO:0000259" key="5">
    <source>
        <dbReference type="PROSITE" id="PS51716"/>
    </source>
</evidence>
<evidence type="ECO:0000313" key="6">
    <source>
        <dbReference type="EMBL" id="KAK9969962.1"/>
    </source>
</evidence>
<dbReference type="SUPFAM" id="SSF52540">
    <property type="entry name" value="P-loop containing nucleoside triphosphate hydrolases"/>
    <property type="match status" value="1"/>
</dbReference>
<dbReference type="FunFam" id="3.40.50.300:FF:000541">
    <property type="entry name" value="Immunity related GTPase M"/>
    <property type="match status" value="1"/>
</dbReference>
<dbReference type="Gene3D" id="3.40.50.300">
    <property type="entry name" value="P-loop containing nucleotide triphosphate hydrolases"/>
    <property type="match status" value="1"/>
</dbReference>
<dbReference type="PANTHER" id="PTHR32341:SF10">
    <property type="entry name" value="INTERFERON-INDUCIBLE GTPASE 5"/>
    <property type="match status" value="1"/>
</dbReference>
<comment type="similarity">
    <text evidence="1">Belongs to the TRAFAC class dynamin-like GTPase superfamily. IRG family.</text>
</comment>
<dbReference type="InterPro" id="IPR051515">
    <property type="entry name" value="IRG"/>
</dbReference>
<keyword evidence="7" id="KW-1185">Reference proteome</keyword>
<dbReference type="GO" id="GO:0016020">
    <property type="term" value="C:membrane"/>
    <property type="evidence" value="ECO:0007669"/>
    <property type="project" value="InterPro"/>
</dbReference>
<comment type="caution">
    <text evidence="6">The sequence shown here is derived from an EMBL/GenBank/DDBJ whole genome shotgun (WGS) entry which is preliminary data.</text>
</comment>
<dbReference type="GO" id="GO:0016787">
    <property type="term" value="F:hydrolase activity"/>
    <property type="evidence" value="ECO:0007669"/>
    <property type="project" value="UniProtKB-KW"/>
</dbReference>
<dbReference type="InterPro" id="IPR007743">
    <property type="entry name" value="Immunity-related_GTPase-like"/>
</dbReference>
<dbReference type="PANTHER" id="PTHR32341">
    <property type="entry name" value="INTERFERON-INDUCIBLE GTPASE"/>
    <property type="match status" value="1"/>
</dbReference>
<proteinExistence type="inferred from homology"/>
<dbReference type="Pfam" id="PF05049">
    <property type="entry name" value="IIGP"/>
    <property type="match status" value="1"/>
</dbReference>
<dbReference type="PROSITE" id="PS51716">
    <property type="entry name" value="G_IRG"/>
    <property type="match status" value="1"/>
</dbReference>
<protein>
    <recommendedName>
        <fullName evidence="5">IRG-type G domain-containing protein</fullName>
    </recommendedName>
</protein>
<keyword evidence="2" id="KW-0547">Nucleotide-binding</keyword>
<sequence>METQDPAVVEAINASGESTLEKAAAKAKKTLDQLINVSLNIAVTGNTGSGKSTFVNALRGLGVNDVGAAPTGVTETTKEATMYEHPGMPNVKIWDLPGTGSPNLKAKKYLKGVKFNTYDFFIILTSERFTENDIMLAKEIKKQKKLFYFVRSKIDNDIREEGNKKGFDEQKVLSIIKEDCQKNLREVGDPKVFLISSVVLEKYDFENLQKALAEELPEHKRSALLQAWPVCSTECLEKKIKMFEGLIWAASFASAGLAVVPLPGLSAGCDLGMVVLFLTRCYYSFGLDEGSLTRLSEKVNKPHLKDLAKSKFVVAIREKALTRLQVSTALATIATVECLFSLVPVVGSVAAAGISFGTTQYLLREGLNDLADTARKIRKEAGLDAILNLQSLRI</sequence>
<dbReference type="InterPro" id="IPR030385">
    <property type="entry name" value="G_IRG_dom"/>
</dbReference>
<dbReference type="GO" id="GO:0005525">
    <property type="term" value="F:GTP binding"/>
    <property type="evidence" value="ECO:0007669"/>
    <property type="project" value="UniProtKB-KW"/>
</dbReference>